<comment type="caution">
    <text evidence="3">The sequence shown here is derived from an EMBL/GenBank/DDBJ whole genome shotgun (WGS) entry which is preliminary data.</text>
</comment>
<comment type="similarity">
    <text evidence="1">Belongs to the AHA1 family.</text>
</comment>
<evidence type="ECO:0000313" key="4">
    <source>
        <dbReference type="Proteomes" id="UP001183176"/>
    </source>
</evidence>
<organism evidence="3 4">
    <name type="scientific">Jatrophihabitans lederbergiae</name>
    <dbReference type="NCBI Taxonomy" id="3075547"/>
    <lineage>
        <taxon>Bacteria</taxon>
        <taxon>Bacillati</taxon>
        <taxon>Actinomycetota</taxon>
        <taxon>Actinomycetes</taxon>
        <taxon>Jatrophihabitantales</taxon>
        <taxon>Jatrophihabitantaceae</taxon>
        <taxon>Jatrophihabitans</taxon>
    </lineage>
</organism>
<dbReference type="EMBL" id="JAVREH010000003">
    <property type="protein sequence ID" value="MDT0260413.1"/>
    <property type="molecule type" value="Genomic_DNA"/>
</dbReference>
<sequence length="322" mass="35327">MPITSVTKDAESLTMTVVADFTVTPRRLWDAYLDPRMLERFWGPPTYPAVFTRHDGYVGGRSEYAMTGPDGDVSRGYWEWVAVDELKSFEVRNGFANPDGTANPQMPSMRMIFAFDATPNGSRVSTTTRFNSVDELEKLLSMGMEQGMTEAMGQMDAVLADLAAFAAGDGTTTQVLSDTQVRISRVVRGDPDAVWQAHQEPALLRQWLLGPDGWTMPVCEVATEVGQTYRYEWEKLDGEGRFSFTGTLLESLPPHRSVTTETMIGTDGPSTTNELTLTPVEGGTLVSVLITYPDATVRDTALATGMTDGMESSYARLESLIG</sequence>
<dbReference type="CDD" id="cd07814">
    <property type="entry name" value="SRPBCC_CalC_Aha1-like"/>
    <property type="match status" value="1"/>
</dbReference>
<dbReference type="Proteomes" id="UP001183176">
    <property type="component" value="Unassembled WGS sequence"/>
</dbReference>
<dbReference type="Pfam" id="PF08327">
    <property type="entry name" value="AHSA1"/>
    <property type="match status" value="2"/>
</dbReference>
<feature type="domain" description="Activator of Hsp90 ATPase homologue 1/2-like C-terminal" evidence="2">
    <location>
        <begin position="191"/>
        <end position="321"/>
    </location>
</feature>
<gene>
    <name evidence="3" type="ORF">RM423_03285</name>
</gene>
<evidence type="ECO:0000259" key="2">
    <source>
        <dbReference type="Pfam" id="PF08327"/>
    </source>
</evidence>
<reference evidence="4" key="1">
    <citation type="submission" date="2023-07" db="EMBL/GenBank/DDBJ databases">
        <title>30 novel species of actinomycetes from the DSMZ collection.</title>
        <authorList>
            <person name="Nouioui I."/>
        </authorList>
    </citation>
    <scope>NUCLEOTIDE SEQUENCE [LARGE SCALE GENOMIC DNA]</scope>
    <source>
        <strain evidence="4">DSM 44399</strain>
    </source>
</reference>
<dbReference type="InterPro" id="IPR013538">
    <property type="entry name" value="ASHA1/2-like_C"/>
</dbReference>
<dbReference type="SUPFAM" id="SSF55961">
    <property type="entry name" value="Bet v1-like"/>
    <property type="match status" value="2"/>
</dbReference>
<evidence type="ECO:0000256" key="1">
    <source>
        <dbReference type="ARBA" id="ARBA00006817"/>
    </source>
</evidence>
<accession>A0ABU2J6T4</accession>
<proteinExistence type="inferred from homology"/>
<keyword evidence="4" id="KW-1185">Reference proteome</keyword>
<name>A0ABU2J6T4_9ACTN</name>
<evidence type="ECO:0000313" key="3">
    <source>
        <dbReference type="EMBL" id="MDT0260413.1"/>
    </source>
</evidence>
<feature type="domain" description="Activator of Hsp90 ATPase homologue 1/2-like C-terminal" evidence="2">
    <location>
        <begin position="23"/>
        <end position="159"/>
    </location>
</feature>
<dbReference type="InterPro" id="IPR023393">
    <property type="entry name" value="START-like_dom_sf"/>
</dbReference>
<dbReference type="Gene3D" id="3.30.530.20">
    <property type="match status" value="2"/>
</dbReference>
<protein>
    <submittedName>
        <fullName evidence="3">SRPBCC family protein</fullName>
    </submittedName>
</protein>
<dbReference type="RefSeq" id="WP_311421566.1">
    <property type="nucleotide sequence ID" value="NZ_JAVREH010000003.1"/>
</dbReference>